<accession>A0A1F4SU71</accession>
<dbReference type="PANTHER" id="PTHR34849:SF3">
    <property type="entry name" value="SSR2962 PROTEIN"/>
    <property type="match status" value="1"/>
</dbReference>
<dbReference type="Gene3D" id="1.10.10.10">
    <property type="entry name" value="Winged helix-like DNA-binding domain superfamily/Winged helix DNA-binding domain"/>
    <property type="match status" value="1"/>
</dbReference>
<dbReference type="Proteomes" id="UP000178417">
    <property type="component" value="Unassembled WGS sequence"/>
</dbReference>
<comment type="caution">
    <text evidence="1">The sequence shown here is derived from an EMBL/GenBank/DDBJ whole genome shotgun (WGS) entry which is preliminary data.</text>
</comment>
<sequence>MTEEWIVCDKDIFSGKPIVKGTRISVAIILQAIASGMTIEEILKGYPSLTKEGLFAALEFAAFQMAGEEVKILENA</sequence>
<dbReference type="Pfam" id="PF04255">
    <property type="entry name" value="DUF433"/>
    <property type="match status" value="1"/>
</dbReference>
<proteinExistence type="predicted"/>
<dbReference type="SUPFAM" id="SSF46689">
    <property type="entry name" value="Homeodomain-like"/>
    <property type="match status" value="1"/>
</dbReference>
<organism evidence="1 2">
    <name type="scientific">candidate division WOR-1 bacterium RIFOXYB2_FULL_37_13</name>
    <dbReference type="NCBI Taxonomy" id="1802579"/>
    <lineage>
        <taxon>Bacteria</taxon>
        <taxon>Bacillati</taxon>
        <taxon>Saganbacteria</taxon>
    </lineage>
</organism>
<protein>
    <recommendedName>
        <fullName evidence="3">Antitoxin</fullName>
    </recommendedName>
</protein>
<name>A0A1F4SU71_UNCSA</name>
<evidence type="ECO:0000313" key="2">
    <source>
        <dbReference type="Proteomes" id="UP000178417"/>
    </source>
</evidence>
<evidence type="ECO:0008006" key="3">
    <source>
        <dbReference type="Google" id="ProtNLM"/>
    </source>
</evidence>
<evidence type="ECO:0000313" key="1">
    <source>
        <dbReference type="EMBL" id="OGC23980.1"/>
    </source>
</evidence>
<dbReference type="InterPro" id="IPR007367">
    <property type="entry name" value="DUF433"/>
</dbReference>
<dbReference type="InterPro" id="IPR009057">
    <property type="entry name" value="Homeodomain-like_sf"/>
</dbReference>
<dbReference type="EMBL" id="MEUB01000013">
    <property type="protein sequence ID" value="OGC23980.1"/>
    <property type="molecule type" value="Genomic_DNA"/>
</dbReference>
<dbReference type="AlphaFoldDB" id="A0A1F4SU71"/>
<gene>
    <name evidence="1" type="ORF">A2310_05480</name>
</gene>
<dbReference type="InterPro" id="IPR036388">
    <property type="entry name" value="WH-like_DNA-bd_sf"/>
</dbReference>
<reference evidence="1 2" key="1">
    <citation type="journal article" date="2016" name="Nat. Commun.">
        <title>Thousands of microbial genomes shed light on interconnected biogeochemical processes in an aquifer system.</title>
        <authorList>
            <person name="Anantharaman K."/>
            <person name="Brown C.T."/>
            <person name="Hug L.A."/>
            <person name="Sharon I."/>
            <person name="Castelle C.J."/>
            <person name="Probst A.J."/>
            <person name="Thomas B.C."/>
            <person name="Singh A."/>
            <person name="Wilkins M.J."/>
            <person name="Karaoz U."/>
            <person name="Brodie E.L."/>
            <person name="Williams K.H."/>
            <person name="Hubbard S.S."/>
            <person name="Banfield J.F."/>
        </authorList>
    </citation>
    <scope>NUCLEOTIDE SEQUENCE [LARGE SCALE GENOMIC DNA]</scope>
</reference>
<dbReference type="STRING" id="1802579.A2310_05480"/>
<dbReference type="PANTHER" id="PTHR34849">
    <property type="entry name" value="SSL5025 PROTEIN"/>
    <property type="match status" value="1"/>
</dbReference>